<proteinExistence type="predicted"/>
<evidence type="ECO:0000313" key="2">
    <source>
        <dbReference type="Proteomes" id="UP000789831"/>
    </source>
</evidence>
<organism evidence="1 2">
    <name type="scientific">Ambispora gerdemannii</name>
    <dbReference type="NCBI Taxonomy" id="144530"/>
    <lineage>
        <taxon>Eukaryota</taxon>
        <taxon>Fungi</taxon>
        <taxon>Fungi incertae sedis</taxon>
        <taxon>Mucoromycota</taxon>
        <taxon>Glomeromycotina</taxon>
        <taxon>Glomeromycetes</taxon>
        <taxon>Archaeosporales</taxon>
        <taxon>Ambisporaceae</taxon>
        <taxon>Ambispora</taxon>
    </lineage>
</organism>
<protein>
    <submittedName>
        <fullName evidence="1">13431_t:CDS:1</fullName>
    </submittedName>
</protein>
<dbReference type="EMBL" id="CAJVPL010005739">
    <property type="protein sequence ID" value="CAG8660266.1"/>
    <property type="molecule type" value="Genomic_DNA"/>
</dbReference>
<name>A0A9N9E570_9GLOM</name>
<accession>A0A9N9E570</accession>
<dbReference type="Proteomes" id="UP000789831">
    <property type="component" value="Unassembled WGS sequence"/>
</dbReference>
<keyword evidence="2" id="KW-1185">Reference proteome</keyword>
<sequence length="102" mass="11932">LRVEKLGKKIMVRTDIENVNNAFRRSKEGEDINDFINELSYHPNSSFYVSSSQYESSIKEEAKMVESFFHEIYKENAKNDELKCVVPKIRQDNSRDSGVFAY</sequence>
<feature type="non-terminal residue" evidence="1">
    <location>
        <position position="102"/>
    </location>
</feature>
<gene>
    <name evidence="1" type="ORF">AGERDE_LOCUS11777</name>
</gene>
<reference evidence="1" key="1">
    <citation type="submission" date="2021-06" db="EMBL/GenBank/DDBJ databases">
        <authorList>
            <person name="Kallberg Y."/>
            <person name="Tangrot J."/>
            <person name="Rosling A."/>
        </authorList>
    </citation>
    <scope>NUCLEOTIDE SEQUENCE</scope>
    <source>
        <strain evidence="1">MT106</strain>
    </source>
</reference>
<evidence type="ECO:0000313" key="1">
    <source>
        <dbReference type="EMBL" id="CAG8660266.1"/>
    </source>
</evidence>
<dbReference type="AlphaFoldDB" id="A0A9N9E570"/>
<comment type="caution">
    <text evidence="1">The sequence shown here is derived from an EMBL/GenBank/DDBJ whole genome shotgun (WGS) entry which is preliminary data.</text>
</comment>